<sequence length="296" mass="33096">MATLLWPDDKSVQGGLDIMSRRRRVISELANGKNLAVQLQDLLQNGLVGNGSGLAREIIHEILRSFTDCLFLLSSAESGEVCDNGGSKDSDLASKKRSADSDSKNRRGCYKRRRGSETWTELSRTTEDNYAWRKYGQKEILNAKFPRCYFRCTHKHDQGCKATKQVQRAEDDSEIYQITYIGVHTCKRNTRLSPQIITETDPWEELSGGSKPRTNIGHGNVHVHVHVSAEVKQEHLEDTLSDVTENSFPSLGSIFDQQVLADACQQLDYLDSVDMDAFMASCIALDGVGDYCEGLL</sequence>
<feature type="region of interest" description="Disordered" evidence="6">
    <location>
        <begin position="80"/>
        <end position="108"/>
    </location>
</feature>
<dbReference type="GO" id="GO:0003700">
    <property type="term" value="F:DNA-binding transcription factor activity"/>
    <property type="evidence" value="ECO:0007669"/>
    <property type="project" value="InterPro"/>
</dbReference>
<dbReference type="InterPro" id="IPR036576">
    <property type="entry name" value="WRKY_dom_sf"/>
</dbReference>
<keyword evidence="3" id="KW-0238">DNA-binding</keyword>
<keyword evidence="2" id="KW-0805">Transcription regulation</keyword>
<reference evidence="8 9" key="1">
    <citation type="journal article" date="2023" name="Hortic Res">
        <title>Pangenome of water caltrop reveals structural variations and asymmetric subgenome divergence after allopolyploidization.</title>
        <authorList>
            <person name="Zhang X."/>
            <person name="Chen Y."/>
            <person name="Wang L."/>
            <person name="Yuan Y."/>
            <person name="Fang M."/>
            <person name="Shi L."/>
            <person name="Lu R."/>
            <person name="Comes H.P."/>
            <person name="Ma Y."/>
            <person name="Chen Y."/>
            <person name="Huang G."/>
            <person name="Zhou Y."/>
            <person name="Zheng Z."/>
            <person name="Qiu Y."/>
        </authorList>
    </citation>
    <scope>NUCLEOTIDE SEQUENCE [LARGE SCALE GENOMIC DNA]</scope>
    <source>
        <strain evidence="8">F231</strain>
    </source>
</reference>
<evidence type="ECO:0000313" key="8">
    <source>
        <dbReference type="EMBL" id="KAK4789746.1"/>
    </source>
</evidence>
<dbReference type="AlphaFoldDB" id="A0AAN7LNN0"/>
<dbReference type="SMART" id="SM00774">
    <property type="entry name" value="WRKY"/>
    <property type="match status" value="1"/>
</dbReference>
<organism evidence="8 9">
    <name type="scientific">Trapa natans</name>
    <name type="common">Water chestnut</name>
    <dbReference type="NCBI Taxonomy" id="22666"/>
    <lineage>
        <taxon>Eukaryota</taxon>
        <taxon>Viridiplantae</taxon>
        <taxon>Streptophyta</taxon>
        <taxon>Embryophyta</taxon>
        <taxon>Tracheophyta</taxon>
        <taxon>Spermatophyta</taxon>
        <taxon>Magnoliopsida</taxon>
        <taxon>eudicotyledons</taxon>
        <taxon>Gunneridae</taxon>
        <taxon>Pentapetalae</taxon>
        <taxon>rosids</taxon>
        <taxon>malvids</taxon>
        <taxon>Myrtales</taxon>
        <taxon>Lythraceae</taxon>
        <taxon>Trapa</taxon>
    </lineage>
</organism>
<evidence type="ECO:0000256" key="1">
    <source>
        <dbReference type="ARBA" id="ARBA00004123"/>
    </source>
</evidence>
<accession>A0AAN7LNN0</accession>
<comment type="caution">
    <text evidence="8">The sequence shown here is derived from an EMBL/GenBank/DDBJ whole genome shotgun (WGS) entry which is preliminary data.</text>
</comment>
<dbReference type="InterPro" id="IPR003657">
    <property type="entry name" value="WRKY_dom"/>
</dbReference>
<evidence type="ECO:0000259" key="7">
    <source>
        <dbReference type="PROSITE" id="PS50811"/>
    </source>
</evidence>
<evidence type="ECO:0000256" key="5">
    <source>
        <dbReference type="ARBA" id="ARBA00023242"/>
    </source>
</evidence>
<keyword evidence="9" id="KW-1185">Reference proteome</keyword>
<comment type="subcellular location">
    <subcellularLocation>
        <location evidence="1">Nucleus</location>
    </subcellularLocation>
</comment>
<dbReference type="PROSITE" id="PS50811">
    <property type="entry name" value="WRKY"/>
    <property type="match status" value="1"/>
</dbReference>
<evidence type="ECO:0000256" key="3">
    <source>
        <dbReference type="ARBA" id="ARBA00023125"/>
    </source>
</evidence>
<feature type="domain" description="WRKY" evidence="7">
    <location>
        <begin position="127"/>
        <end position="184"/>
    </location>
</feature>
<dbReference type="InterPro" id="IPR044810">
    <property type="entry name" value="WRKY_plant"/>
</dbReference>
<dbReference type="PANTHER" id="PTHR31282">
    <property type="entry name" value="WRKY TRANSCRIPTION FACTOR 21-RELATED"/>
    <property type="match status" value="1"/>
</dbReference>
<dbReference type="SUPFAM" id="SSF118290">
    <property type="entry name" value="WRKY DNA-binding domain"/>
    <property type="match status" value="1"/>
</dbReference>
<dbReference type="GO" id="GO:0043565">
    <property type="term" value="F:sequence-specific DNA binding"/>
    <property type="evidence" value="ECO:0007669"/>
    <property type="project" value="InterPro"/>
</dbReference>
<dbReference type="Gene3D" id="2.20.25.80">
    <property type="entry name" value="WRKY domain"/>
    <property type="match status" value="1"/>
</dbReference>
<evidence type="ECO:0000256" key="6">
    <source>
        <dbReference type="SAM" id="MobiDB-lite"/>
    </source>
</evidence>
<dbReference type="GO" id="GO:0005634">
    <property type="term" value="C:nucleus"/>
    <property type="evidence" value="ECO:0007669"/>
    <property type="project" value="UniProtKB-SubCell"/>
</dbReference>
<dbReference type="Pfam" id="PF03106">
    <property type="entry name" value="WRKY"/>
    <property type="match status" value="1"/>
</dbReference>
<protein>
    <recommendedName>
        <fullName evidence="7">WRKY domain-containing protein</fullName>
    </recommendedName>
</protein>
<evidence type="ECO:0000313" key="9">
    <source>
        <dbReference type="Proteomes" id="UP001346149"/>
    </source>
</evidence>
<dbReference type="Proteomes" id="UP001346149">
    <property type="component" value="Unassembled WGS sequence"/>
</dbReference>
<gene>
    <name evidence="8" type="ORF">SAY86_017050</name>
</gene>
<feature type="compositionally biased region" description="Basic and acidic residues" evidence="6">
    <location>
        <begin position="86"/>
        <end position="105"/>
    </location>
</feature>
<keyword evidence="5" id="KW-0539">Nucleus</keyword>
<evidence type="ECO:0000256" key="4">
    <source>
        <dbReference type="ARBA" id="ARBA00023163"/>
    </source>
</evidence>
<name>A0AAN7LNN0_TRANT</name>
<proteinExistence type="predicted"/>
<dbReference type="EMBL" id="JAXQNO010000010">
    <property type="protein sequence ID" value="KAK4789746.1"/>
    <property type="molecule type" value="Genomic_DNA"/>
</dbReference>
<keyword evidence="4" id="KW-0804">Transcription</keyword>
<evidence type="ECO:0000256" key="2">
    <source>
        <dbReference type="ARBA" id="ARBA00023015"/>
    </source>
</evidence>